<dbReference type="RefSeq" id="WP_061497969.1">
    <property type="nucleotide sequence ID" value="NZ_CP115659.1"/>
</dbReference>
<dbReference type="Proteomes" id="UP000198975">
    <property type="component" value="Unassembled WGS sequence"/>
</dbReference>
<dbReference type="AlphaFoldDB" id="A0A1C4A1E0"/>
<proteinExistence type="predicted"/>
<evidence type="ECO:0008006" key="4">
    <source>
        <dbReference type="Google" id="ProtNLM"/>
    </source>
</evidence>
<gene>
    <name evidence="2" type="ORF">GA0061071_102346</name>
</gene>
<evidence type="ECO:0000256" key="1">
    <source>
        <dbReference type="SAM" id="SignalP"/>
    </source>
</evidence>
<evidence type="ECO:0000313" key="3">
    <source>
        <dbReference type="Proteomes" id="UP000198975"/>
    </source>
</evidence>
<dbReference type="Pfam" id="PF06674">
    <property type="entry name" value="DUF1176"/>
    <property type="match status" value="1"/>
</dbReference>
<dbReference type="InterPro" id="IPR009560">
    <property type="entry name" value="DUF1176"/>
</dbReference>
<dbReference type="OrthoDB" id="6183301at2"/>
<protein>
    <recommendedName>
        <fullName evidence="4">DUF1176 domain-containing protein</fullName>
    </recommendedName>
</protein>
<feature type="signal peptide" evidence="1">
    <location>
        <begin position="1"/>
        <end position="21"/>
    </location>
</feature>
<reference evidence="3" key="1">
    <citation type="submission" date="2016-08" db="EMBL/GenBank/DDBJ databases">
        <authorList>
            <person name="Varghese N."/>
            <person name="Submissions Spin"/>
        </authorList>
    </citation>
    <scope>NUCLEOTIDE SEQUENCE [LARGE SCALE GENOMIC DNA]</scope>
    <source>
        <strain evidence="3">REICA_082</strain>
    </source>
</reference>
<sequence length="356" mass="37661">MNSSIKATLVMAAALSLPAMAEHSGISFEHKDWEVVCDNTLTCRAAGYSAEEEASGSVLITRKAGPDTPVTVDVVLAEMEADEATPQAKLTLWIDGKSQGDVAAEDSDTWRLSDEQASNMIAAVKGSSKVEFTGGVKPFVLSGEGASAVLLKFDDVQGRVGTPGALSKKGDKAENSVAAPVAAPVIQAVAVDDGEDRTLNEAEVKALKPRLLATLSGDNGCDRLSSPQEATVEGDNDITLTPLDSKHALISTLCWRAAYNEGYGYWVIDKALKGNPQLITNSASDYADGAISLGQRGRGIGDCWASAEWVWDGETFRKSSESTTGMCRYVRAGGTWDLPEFVAEVKEANQATKHAN</sequence>
<organism evidence="2 3">
    <name type="scientific">Kosakonia oryzendophytica</name>
    <dbReference type="NCBI Taxonomy" id="1005665"/>
    <lineage>
        <taxon>Bacteria</taxon>
        <taxon>Pseudomonadati</taxon>
        <taxon>Pseudomonadota</taxon>
        <taxon>Gammaproteobacteria</taxon>
        <taxon>Enterobacterales</taxon>
        <taxon>Enterobacteriaceae</taxon>
        <taxon>Kosakonia</taxon>
    </lineage>
</organism>
<keyword evidence="1" id="KW-0732">Signal</keyword>
<keyword evidence="3" id="KW-1185">Reference proteome</keyword>
<name>A0A1C4A1E0_9ENTR</name>
<accession>A0A1C4A1E0</accession>
<dbReference type="EMBL" id="FMAY01000002">
    <property type="protein sequence ID" value="SCB88449.1"/>
    <property type="molecule type" value="Genomic_DNA"/>
</dbReference>
<feature type="chain" id="PRO_5008688403" description="DUF1176 domain-containing protein" evidence="1">
    <location>
        <begin position="22"/>
        <end position="356"/>
    </location>
</feature>
<evidence type="ECO:0000313" key="2">
    <source>
        <dbReference type="EMBL" id="SCB88449.1"/>
    </source>
</evidence>